<dbReference type="Pfam" id="PF04014">
    <property type="entry name" value="MazE_antitoxin"/>
    <property type="match status" value="1"/>
</dbReference>
<dbReference type="GeneID" id="64819444"/>
<dbReference type="SUPFAM" id="SSF89447">
    <property type="entry name" value="AbrB/MazE/MraZ-like"/>
    <property type="match status" value="1"/>
</dbReference>
<sequence>MSQVKGEEEVQEMIKQVDGHGRIVIPKKWRNKHLKNNSYVVLKIKDGEIILKSHEPVDITKHFNSLEVDLKSDLADWDNIKRELLK</sequence>
<evidence type="ECO:0000313" key="3">
    <source>
        <dbReference type="Proteomes" id="UP000681041"/>
    </source>
</evidence>
<dbReference type="EMBL" id="CP058560">
    <property type="protein sequence ID" value="QUH22575.1"/>
    <property type="molecule type" value="Genomic_DNA"/>
</dbReference>
<protein>
    <submittedName>
        <fullName evidence="2">AbrB/MazE/SpoVT family DNA-binding domain-containing protein</fullName>
    </submittedName>
</protein>
<dbReference type="NCBIfam" id="TIGR01439">
    <property type="entry name" value="lp_hng_hel_AbrB"/>
    <property type="match status" value="1"/>
</dbReference>
<dbReference type="AlphaFoldDB" id="A0A8T8K509"/>
<dbReference type="Proteomes" id="UP000681041">
    <property type="component" value="Chromosome"/>
</dbReference>
<keyword evidence="3" id="KW-1185">Reference proteome</keyword>
<reference evidence="2" key="1">
    <citation type="submission" date="2020-07" db="EMBL/GenBank/DDBJ databases">
        <title>Methanobacterium. sp. MethCan genome.</title>
        <authorList>
            <person name="Postec A."/>
            <person name="Quemeneur M."/>
        </authorList>
    </citation>
    <scope>NUCLEOTIDE SEQUENCE</scope>
    <source>
        <strain evidence="2">MethCAN</strain>
    </source>
</reference>
<dbReference type="GO" id="GO:0003677">
    <property type="term" value="F:DNA binding"/>
    <property type="evidence" value="ECO:0007669"/>
    <property type="project" value="UniProtKB-KW"/>
</dbReference>
<dbReference type="OrthoDB" id="28233at2157"/>
<evidence type="ECO:0000259" key="1">
    <source>
        <dbReference type="SMART" id="SM00966"/>
    </source>
</evidence>
<dbReference type="InterPro" id="IPR007159">
    <property type="entry name" value="SpoVT-AbrB_dom"/>
</dbReference>
<keyword evidence="2" id="KW-0238">DNA-binding</keyword>
<proteinExistence type="predicted"/>
<name>A0A8T8K509_9EURY</name>
<dbReference type="KEGG" id="meme:HYG87_01730"/>
<dbReference type="RefSeq" id="WP_211533519.1">
    <property type="nucleotide sequence ID" value="NZ_CP058560.1"/>
</dbReference>
<organism evidence="2 3">
    <name type="scientific">Methanobacterium alkalithermotolerans</name>
    <dbReference type="NCBI Taxonomy" id="2731220"/>
    <lineage>
        <taxon>Archaea</taxon>
        <taxon>Methanobacteriati</taxon>
        <taxon>Methanobacteriota</taxon>
        <taxon>Methanomada group</taxon>
        <taxon>Methanobacteria</taxon>
        <taxon>Methanobacteriales</taxon>
        <taxon>Methanobacteriaceae</taxon>
        <taxon>Methanobacterium</taxon>
    </lineage>
</organism>
<feature type="domain" description="SpoVT-AbrB" evidence="1">
    <location>
        <begin position="15"/>
        <end position="57"/>
    </location>
</feature>
<evidence type="ECO:0000313" key="2">
    <source>
        <dbReference type="EMBL" id="QUH22575.1"/>
    </source>
</evidence>
<dbReference type="InterPro" id="IPR037914">
    <property type="entry name" value="SpoVT-AbrB_sf"/>
</dbReference>
<dbReference type="Gene3D" id="2.10.260.10">
    <property type="match status" value="1"/>
</dbReference>
<gene>
    <name evidence="2" type="ORF">HYG87_01730</name>
</gene>
<accession>A0A8T8K509</accession>
<dbReference type="SMART" id="SM00966">
    <property type="entry name" value="SpoVT_AbrB"/>
    <property type="match status" value="1"/>
</dbReference>